<protein>
    <submittedName>
        <fullName evidence="2">Membrane protein</fullName>
    </submittedName>
</protein>
<keyword evidence="1" id="KW-0472">Membrane</keyword>
<comment type="caution">
    <text evidence="2">The sequence shown here is derived from an EMBL/GenBank/DDBJ whole genome shotgun (WGS) entry which is preliminary data.</text>
</comment>
<keyword evidence="1" id="KW-0812">Transmembrane</keyword>
<reference evidence="2 3" key="1">
    <citation type="submission" date="2023-07" db="EMBL/GenBank/DDBJ databases">
        <title>Genomic Encyclopedia of Type Strains, Phase IV (KMG-IV): sequencing the most valuable type-strain genomes for metagenomic binning, comparative biology and taxonomic classification.</title>
        <authorList>
            <person name="Goeker M."/>
        </authorList>
    </citation>
    <scope>NUCLEOTIDE SEQUENCE [LARGE SCALE GENOMIC DNA]</scope>
    <source>
        <strain evidence="2 3">DSM 29005</strain>
    </source>
</reference>
<organism evidence="2 3">
    <name type="scientific">Metabacillus malikii</name>
    <dbReference type="NCBI Taxonomy" id="1504265"/>
    <lineage>
        <taxon>Bacteria</taxon>
        <taxon>Bacillati</taxon>
        <taxon>Bacillota</taxon>
        <taxon>Bacilli</taxon>
        <taxon>Bacillales</taxon>
        <taxon>Bacillaceae</taxon>
        <taxon>Metabacillus</taxon>
    </lineage>
</organism>
<evidence type="ECO:0000256" key="1">
    <source>
        <dbReference type="SAM" id="Phobius"/>
    </source>
</evidence>
<keyword evidence="1" id="KW-1133">Transmembrane helix</keyword>
<dbReference type="Proteomes" id="UP001234495">
    <property type="component" value="Unassembled WGS sequence"/>
</dbReference>
<accession>A0ABT9ZDN8</accession>
<keyword evidence="3" id="KW-1185">Reference proteome</keyword>
<feature type="transmembrane region" description="Helical" evidence="1">
    <location>
        <begin position="28"/>
        <end position="51"/>
    </location>
</feature>
<evidence type="ECO:0000313" key="3">
    <source>
        <dbReference type="Proteomes" id="UP001234495"/>
    </source>
</evidence>
<sequence length="57" mass="6126">MKKTIVFLLVGVLLLTIGVYVSTFSSTLWIVIGTVLAISGGFITGSCAYFMPKPDKK</sequence>
<proteinExistence type="predicted"/>
<gene>
    <name evidence="2" type="ORF">J2S19_001382</name>
</gene>
<dbReference type="EMBL" id="JAUSUD010000004">
    <property type="protein sequence ID" value="MDQ0230130.1"/>
    <property type="molecule type" value="Genomic_DNA"/>
</dbReference>
<dbReference type="RefSeq" id="WP_307338972.1">
    <property type="nucleotide sequence ID" value="NZ_JAUSUD010000004.1"/>
</dbReference>
<evidence type="ECO:0000313" key="2">
    <source>
        <dbReference type="EMBL" id="MDQ0230130.1"/>
    </source>
</evidence>
<name>A0ABT9ZDN8_9BACI</name>